<keyword evidence="2" id="KW-0238">DNA-binding</keyword>
<dbReference type="GO" id="GO:1901135">
    <property type="term" value="P:carbohydrate derivative metabolic process"/>
    <property type="evidence" value="ECO:0007669"/>
    <property type="project" value="InterPro"/>
</dbReference>
<dbReference type="GO" id="GO:0003677">
    <property type="term" value="F:DNA binding"/>
    <property type="evidence" value="ECO:0007669"/>
    <property type="project" value="UniProtKB-KW"/>
</dbReference>
<dbReference type="Pfam" id="PF01380">
    <property type="entry name" value="SIS"/>
    <property type="match status" value="1"/>
</dbReference>
<keyword evidence="3" id="KW-0804">Transcription</keyword>
<dbReference type="InterPro" id="IPR035472">
    <property type="entry name" value="RpiR-like_SIS"/>
</dbReference>
<evidence type="ECO:0000313" key="5">
    <source>
        <dbReference type="EMBL" id="TQF02665.1"/>
    </source>
</evidence>
<dbReference type="Gene3D" id="1.10.10.10">
    <property type="entry name" value="Winged helix-like DNA-binding domain superfamily/Winged helix DNA-binding domain"/>
    <property type="match status" value="1"/>
</dbReference>
<comment type="caution">
    <text evidence="5">The sequence shown here is derived from an EMBL/GenBank/DDBJ whole genome shotgun (WGS) entry which is preliminary data.</text>
</comment>
<sequence length="286" mass="31420">MARSTLAEEIRQKLGELSPAERKVARVLLAAYPSAGFETVAVLAERAGVSAPTVVRFVNRLGYRGFPDFQAALRGELDERNASPLSLYTTPGYGREPEAQDLTPDRVLGTAVTRTLAELPPHDLERAVQVLADPKRRITLFGGRFTHLLAEYLGLHLMQLRDDVRLVPGRDVERTAVLATLGRRDVLVVFDYRRYEADKLTVAQLAQERGARVVLFTDAWLSPVAQYAEVVLASQVIAPSPYDSYVPTLAVVETLIAGVLSALGEDGRRHLQAAEEAADRAGLHDR</sequence>
<keyword evidence="1" id="KW-0805">Transcription regulation</keyword>
<evidence type="ECO:0000313" key="6">
    <source>
        <dbReference type="Proteomes" id="UP000319103"/>
    </source>
</evidence>
<dbReference type="SUPFAM" id="SSF46689">
    <property type="entry name" value="Homeodomain-like"/>
    <property type="match status" value="1"/>
</dbReference>
<evidence type="ECO:0000259" key="4">
    <source>
        <dbReference type="PROSITE" id="PS51071"/>
    </source>
</evidence>
<protein>
    <submittedName>
        <fullName evidence="5">MurR/RpiR family transcriptional regulator</fullName>
    </submittedName>
</protein>
<dbReference type="EMBL" id="VIGB01000003">
    <property type="protein sequence ID" value="TQF02665.1"/>
    <property type="molecule type" value="Genomic_DNA"/>
</dbReference>
<evidence type="ECO:0000256" key="1">
    <source>
        <dbReference type="ARBA" id="ARBA00023015"/>
    </source>
</evidence>
<accession>A0A540W0W3</accession>
<dbReference type="AlphaFoldDB" id="A0A540W0W3"/>
<dbReference type="RefSeq" id="WP_141633355.1">
    <property type="nucleotide sequence ID" value="NZ_VIGB01000003.1"/>
</dbReference>
<dbReference type="InterPro" id="IPR047640">
    <property type="entry name" value="RpiR-like"/>
</dbReference>
<feature type="domain" description="HTH rpiR-type" evidence="4">
    <location>
        <begin position="4"/>
        <end position="80"/>
    </location>
</feature>
<dbReference type="PANTHER" id="PTHR30514">
    <property type="entry name" value="GLUCOKINASE"/>
    <property type="match status" value="1"/>
</dbReference>
<dbReference type="InterPro" id="IPR009057">
    <property type="entry name" value="Homeodomain-like_sf"/>
</dbReference>
<evidence type="ECO:0000256" key="2">
    <source>
        <dbReference type="ARBA" id="ARBA00023125"/>
    </source>
</evidence>
<dbReference type="PANTHER" id="PTHR30514:SF18">
    <property type="entry name" value="RPIR-FAMILY TRANSCRIPTIONAL REGULATOR"/>
    <property type="match status" value="1"/>
</dbReference>
<dbReference type="CDD" id="cd05013">
    <property type="entry name" value="SIS_RpiR"/>
    <property type="match status" value="1"/>
</dbReference>
<dbReference type="InterPro" id="IPR001347">
    <property type="entry name" value="SIS_dom"/>
</dbReference>
<organism evidence="5 6">
    <name type="scientific">Kitasatospora acidiphila</name>
    <dbReference type="NCBI Taxonomy" id="2567942"/>
    <lineage>
        <taxon>Bacteria</taxon>
        <taxon>Bacillati</taxon>
        <taxon>Actinomycetota</taxon>
        <taxon>Actinomycetes</taxon>
        <taxon>Kitasatosporales</taxon>
        <taxon>Streptomycetaceae</taxon>
        <taxon>Kitasatospora</taxon>
    </lineage>
</organism>
<dbReference type="GO" id="GO:0003700">
    <property type="term" value="F:DNA-binding transcription factor activity"/>
    <property type="evidence" value="ECO:0007669"/>
    <property type="project" value="InterPro"/>
</dbReference>
<dbReference type="OrthoDB" id="3574600at2"/>
<dbReference type="InterPro" id="IPR046348">
    <property type="entry name" value="SIS_dom_sf"/>
</dbReference>
<dbReference type="SUPFAM" id="SSF53697">
    <property type="entry name" value="SIS domain"/>
    <property type="match status" value="1"/>
</dbReference>
<dbReference type="GO" id="GO:0097367">
    <property type="term" value="F:carbohydrate derivative binding"/>
    <property type="evidence" value="ECO:0007669"/>
    <property type="project" value="InterPro"/>
</dbReference>
<dbReference type="InterPro" id="IPR000281">
    <property type="entry name" value="HTH_RpiR"/>
</dbReference>
<name>A0A540W0W3_9ACTN</name>
<gene>
    <name evidence="5" type="ORF">E6W39_10840</name>
</gene>
<reference evidence="5 6" key="1">
    <citation type="submission" date="2019-06" db="EMBL/GenBank/DDBJ databases">
        <title>Description of Kitasatospora acidophila sp. nov. isolated from pine grove soil, and reclassification of Streptomyces novaecaesareae to Kitasatospora novaeceasareae comb. nov.</title>
        <authorList>
            <person name="Kim M.J."/>
        </authorList>
    </citation>
    <scope>NUCLEOTIDE SEQUENCE [LARGE SCALE GENOMIC DNA]</scope>
    <source>
        <strain evidence="5 6">MMS16-CNU292</strain>
    </source>
</reference>
<keyword evidence="6" id="KW-1185">Reference proteome</keyword>
<dbReference type="Gene3D" id="3.40.50.10490">
    <property type="entry name" value="Glucose-6-phosphate isomerase like protein, domain 1"/>
    <property type="match status" value="1"/>
</dbReference>
<dbReference type="PROSITE" id="PS51071">
    <property type="entry name" value="HTH_RPIR"/>
    <property type="match status" value="1"/>
</dbReference>
<dbReference type="Pfam" id="PF01418">
    <property type="entry name" value="HTH_6"/>
    <property type="match status" value="1"/>
</dbReference>
<dbReference type="Proteomes" id="UP000319103">
    <property type="component" value="Unassembled WGS sequence"/>
</dbReference>
<evidence type="ECO:0000256" key="3">
    <source>
        <dbReference type="ARBA" id="ARBA00023163"/>
    </source>
</evidence>
<proteinExistence type="predicted"/>
<dbReference type="InterPro" id="IPR036388">
    <property type="entry name" value="WH-like_DNA-bd_sf"/>
</dbReference>